<dbReference type="InterPro" id="IPR011009">
    <property type="entry name" value="Kinase-like_dom_sf"/>
</dbReference>
<feature type="compositionally biased region" description="Polar residues" evidence="9">
    <location>
        <begin position="494"/>
        <end position="510"/>
    </location>
</feature>
<dbReference type="PANTHER" id="PTHR13902">
    <property type="entry name" value="SERINE/THREONINE-PROTEIN KINASE WNK WITH NO LYSINE -RELATED"/>
    <property type="match status" value="1"/>
</dbReference>
<evidence type="ECO:0000256" key="1">
    <source>
        <dbReference type="ARBA" id="ARBA00012513"/>
    </source>
</evidence>
<dbReference type="InterPro" id="IPR000719">
    <property type="entry name" value="Prot_kinase_dom"/>
</dbReference>
<evidence type="ECO:0000256" key="8">
    <source>
        <dbReference type="ARBA" id="ARBA00048679"/>
    </source>
</evidence>
<protein>
    <recommendedName>
        <fullName evidence="1">non-specific serine/threonine protein kinase</fullName>
        <ecNumber evidence="1">2.7.11.1</ecNumber>
    </recommendedName>
</protein>
<sequence length="634" mass="73031">MYKGRFSEHCKESEDDLRYVEIDPTARYGRFEEVLGKGAMKTVYRAIDELLGMEVAWNQIKLNDLLHSPEDMERLYSEVHLLSTLNHHSIMRFYTSWIDVEHRTFNFITEMFTSGTLRGYRKKYQRVDIRAIKNWARQILEGLVYLHEHDPPVIHRDLKCDNIFVNGHLGQVKIGDLGLAAILRGSQRAHSVIGTPEFMAPELYEENYNELVDVYSFGMCMLEMLTGEYPYSECVNPAQIYKKVTSGKRPRAFYKVQDLDAQRFIRKCLEPASKRLSAKELMVDPFLVFNNVDGKSVTMMQLQKPFLNDKIAIEDLHLNEDAPRTNMTITGKLNPEDDTILIKVQIADKKGDVRNVYFPFDIVTDTPTEVANEMVKELEITDWKPYEIANMIDGEISGLVPQWKKWNQFESADYHVLSYKDDDNDHHNPFRGFSSCSSSQVSLSGLLSSQVIDTNTNGPHWLHGDMFDDTSSQSSSHSANYSNFNYFSDDENDPVTTSTKQSQPATAINHHTSRFCPGENSSTGQSLARMCYKQCKDMLELKRTSSTSKEKGKVDTRRLTRNKSLVDMRSQLLHKTLVEEVHKRRLFKTVGAVENIGFQQPYEDSRRSPQSMNSTYSMRLWNDGKGQGHKPRRH</sequence>
<evidence type="ECO:0000256" key="2">
    <source>
        <dbReference type="ARBA" id="ARBA00022527"/>
    </source>
</evidence>
<dbReference type="STRING" id="4097.B0FX62"/>
<dbReference type="OrthoDB" id="4062651at2759"/>
<keyword evidence="5 11" id="KW-0418">Kinase</keyword>
<dbReference type="Gene3D" id="3.30.200.20">
    <property type="entry name" value="Phosphorylase Kinase, domain 1"/>
    <property type="match status" value="1"/>
</dbReference>
<organism evidence="11">
    <name type="scientific">Nicotiana tabacum</name>
    <name type="common">Common tobacco</name>
    <dbReference type="NCBI Taxonomy" id="4097"/>
    <lineage>
        <taxon>Eukaryota</taxon>
        <taxon>Viridiplantae</taxon>
        <taxon>Streptophyta</taxon>
        <taxon>Embryophyta</taxon>
        <taxon>Tracheophyta</taxon>
        <taxon>Spermatophyta</taxon>
        <taxon>Magnoliopsida</taxon>
        <taxon>eudicotyledons</taxon>
        <taxon>Gunneridae</taxon>
        <taxon>Pentapetalae</taxon>
        <taxon>asterids</taxon>
        <taxon>lamiids</taxon>
        <taxon>Solanales</taxon>
        <taxon>Solanaceae</taxon>
        <taxon>Nicotianoideae</taxon>
        <taxon>Nicotianeae</taxon>
        <taxon>Nicotiana</taxon>
    </lineage>
</organism>
<feature type="domain" description="Protein kinase" evidence="10">
    <location>
        <begin position="29"/>
        <end position="287"/>
    </location>
</feature>
<dbReference type="SUPFAM" id="SSF56112">
    <property type="entry name" value="Protein kinase-like (PK-like)"/>
    <property type="match status" value="1"/>
</dbReference>
<feature type="region of interest" description="Disordered" evidence="9">
    <location>
        <begin position="492"/>
        <end position="521"/>
    </location>
</feature>
<evidence type="ECO:0000313" key="11">
    <source>
        <dbReference type="EMBL" id="ABY52426.1"/>
    </source>
</evidence>
<dbReference type="PROSITE" id="PS50011">
    <property type="entry name" value="PROTEIN_KINASE_DOM"/>
    <property type="match status" value="1"/>
</dbReference>
<comment type="catalytic activity">
    <reaction evidence="7">
        <text>L-threonyl-[protein] + ATP = O-phospho-L-threonyl-[protein] + ADP + H(+)</text>
        <dbReference type="Rhea" id="RHEA:46608"/>
        <dbReference type="Rhea" id="RHEA-COMP:11060"/>
        <dbReference type="Rhea" id="RHEA-COMP:11605"/>
        <dbReference type="ChEBI" id="CHEBI:15378"/>
        <dbReference type="ChEBI" id="CHEBI:30013"/>
        <dbReference type="ChEBI" id="CHEBI:30616"/>
        <dbReference type="ChEBI" id="CHEBI:61977"/>
        <dbReference type="ChEBI" id="CHEBI:456216"/>
        <dbReference type="EC" id="2.7.11.1"/>
    </reaction>
</comment>
<dbReference type="FunFam" id="1.10.510.10:FF:000046">
    <property type="entry name" value="probable serine/threonine-protein kinase WNK9"/>
    <property type="match status" value="1"/>
</dbReference>
<evidence type="ECO:0000256" key="9">
    <source>
        <dbReference type="SAM" id="MobiDB-lite"/>
    </source>
</evidence>
<dbReference type="GO" id="GO:0005737">
    <property type="term" value="C:cytoplasm"/>
    <property type="evidence" value="ECO:0000318"/>
    <property type="project" value="GO_Central"/>
</dbReference>
<dbReference type="GeneID" id="107789724"/>
<dbReference type="SMR" id="B0FX62"/>
<dbReference type="Pfam" id="PF00069">
    <property type="entry name" value="Pkinase"/>
    <property type="match status" value="1"/>
</dbReference>
<dbReference type="GO" id="GO:0004674">
    <property type="term" value="F:protein serine/threonine kinase activity"/>
    <property type="evidence" value="ECO:0000318"/>
    <property type="project" value="GO_Central"/>
</dbReference>
<keyword evidence="13" id="KW-1185">Reference proteome</keyword>
<feature type="compositionally biased region" description="Polar residues" evidence="9">
    <location>
        <begin position="608"/>
        <end position="617"/>
    </location>
</feature>
<dbReference type="KEGG" id="nta:107789724"/>
<dbReference type="RefSeq" id="XP_016467074.1">
    <property type="nucleotide sequence ID" value="XM_016611588.1"/>
</dbReference>
<dbReference type="CDD" id="cd13983">
    <property type="entry name" value="STKc_WNK"/>
    <property type="match status" value="1"/>
</dbReference>
<dbReference type="PROSITE" id="PS00108">
    <property type="entry name" value="PROTEIN_KINASE_ST"/>
    <property type="match status" value="1"/>
</dbReference>
<reference evidence="11" key="2">
    <citation type="submission" date="2007-11" db="EMBL/GenBank/DDBJ databases">
        <title>Cloning, Prokaryotic Expression and Purification of an Oligochitosan Induced Protein Kinase in Tobacco.</title>
        <authorList>
            <person name="Yang J."/>
            <person name="Du Y."/>
            <person name="Zhao X."/>
        </authorList>
    </citation>
    <scope>NUCLEOTIDE SEQUENCE</scope>
    <source>
        <strain evidence="11">OIPK-L</strain>
    </source>
</reference>
<reference evidence="12" key="3">
    <citation type="journal article" date="2014" name="Nat. Commun.">
        <title>The tobacco genome sequence and its comparison with those of tomato and potato.</title>
        <authorList>
            <person name="Sierro N."/>
            <person name="Battey J.N."/>
            <person name="Ouadi S."/>
            <person name="Bakaher N."/>
            <person name="Bovet L."/>
            <person name="Willig A."/>
            <person name="Goepfert S."/>
            <person name="Peitsch M.C."/>
            <person name="Ivanov N.V."/>
        </authorList>
    </citation>
    <scope>NUCLEOTIDE SEQUENCE [LARGE SCALE GENOMIC DNA]</scope>
    <source>
        <strain evidence="12">cv. TN90</strain>
    </source>
</reference>
<dbReference type="EC" id="2.7.11.1" evidence="1"/>
<dbReference type="Gene3D" id="1.10.510.10">
    <property type="entry name" value="Transferase(Phosphotransferase) domain 1"/>
    <property type="match status" value="1"/>
</dbReference>
<dbReference type="PaxDb" id="4097-B0FX62"/>
<keyword evidence="2" id="KW-0723">Serine/threonine-protein kinase</keyword>
<keyword evidence="3" id="KW-0808">Transferase</keyword>
<evidence type="ECO:0000313" key="12">
    <source>
        <dbReference type="Proteomes" id="UP000084051"/>
    </source>
</evidence>
<name>B0FX62_TOBAC</name>
<evidence type="ECO:0000256" key="3">
    <source>
        <dbReference type="ARBA" id="ARBA00022679"/>
    </source>
</evidence>
<accession>B0FX62</accession>
<proteinExistence type="evidence at transcript level"/>
<dbReference type="FunFam" id="3.30.200.20:FF:000075">
    <property type="entry name" value="Probable serine/threonine-protein kinase WNK1"/>
    <property type="match status" value="1"/>
</dbReference>
<keyword evidence="4" id="KW-0547">Nucleotide-binding</keyword>
<dbReference type="Proteomes" id="UP000790787">
    <property type="component" value="Chromosome 22"/>
</dbReference>
<evidence type="ECO:0000256" key="5">
    <source>
        <dbReference type="ARBA" id="ARBA00022777"/>
    </source>
</evidence>
<dbReference type="AlphaFoldDB" id="B0FX62"/>
<evidence type="ECO:0000259" key="10">
    <source>
        <dbReference type="PROSITE" id="PS50011"/>
    </source>
</evidence>
<feature type="region of interest" description="Disordered" evidence="9">
    <location>
        <begin position="601"/>
        <end position="634"/>
    </location>
</feature>
<comment type="catalytic activity">
    <reaction evidence="8">
        <text>L-seryl-[protein] + ATP = O-phospho-L-seryl-[protein] + ADP + H(+)</text>
        <dbReference type="Rhea" id="RHEA:17989"/>
        <dbReference type="Rhea" id="RHEA-COMP:9863"/>
        <dbReference type="Rhea" id="RHEA-COMP:11604"/>
        <dbReference type="ChEBI" id="CHEBI:15378"/>
        <dbReference type="ChEBI" id="CHEBI:29999"/>
        <dbReference type="ChEBI" id="CHEBI:30616"/>
        <dbReference type="ChEBI" id="CHEBI:83421"/>
        <dbReference type="ChEBI" id="CHEBI:456216"/>
        <dbReference type="EC" id="2.7.11.1"/>
    </reaction>
</comment>
<dbReference type="InterPro" id="IPR008271">
    <property type="entry name" value="Ser/Thr_kinase_AS"/>
</dbReference>
<reference evidence="14" key="1">
    <citation type="journal article" date="2006" name="Plant Physiol. Biochem.">
        <title>Isolation of a novel Ser/Thr protein kinase gene from oligochitosan-induced tobacco and its role in resistance against tobacco mosaic virus.</title>
        <authorList>
            <person name="Feng B."/>
            <person name="Chen Y."/>
            <person name="Zhao C."/>
            <person name="Zhao X."/>
            <person name="Bai X."/>
            <person name="Du Y."/>
        </authorList>
    </citation>
    <scope>NUCLEOTIDE SEQUENCE</scope>
</reference>
<reference evidence="15" key="4">
    <citation type="submission" date="2017-02" db="UniProtKB">
        <authorList>
            <consortium name="RefSeq"/>
        </authorList>
    </citation>
    <scope>IDENTIFICATION</scope>
</reference>
<dbReference type="Gene3D" id="3.10.20.90">
    <property type="entry name" value="Phosphatidylinositol 3-kinase Catalytic Subunit, Chain A, domain 1"/>
    <property type="match status" value="1"/>
</dbReference>
<evidence type="ECO:0000313" key="14">
    <source>
        <dbReference type="RefSeq" id="NP_001312407.1"/>
    </source>
</evidence>
<dbReference type="EMBL" id="EU359698">
    <property type="protein sequence ID" value="ABY52426.1"/>
    <property type="molecule type" value="mRNA"/>
</dbReference>
<dbReference type="RefSeq" id="NP_001312407.1">
    <property type="nucleotide sequence ID" value="NM_001325478.1"/>
</dbReference>
<dbReference type="GO" id="GO:0005524">
    <property type="term" value="F:ATP binding"/>
    <property type="evidence" value="ECO:0007669"/>
    <property type="project" value="UniProtKB-KW"/>
</dbReference>
<keyword evidence="6" id="KW-0067">ATP-binding</keyword>
<evidence type="ECO:0000313" key="15">
    <source>
        <dbReference type="RefSeq" id="XP_016467074.1"/>
    </source>
</evidence>
<evidence type="ECO:0000256" key="4">
    <source>
        <dbReference type="ARBA" id="ARBA00022741"/>
    </source>
</evidence>
<dbReference type="GO" id="GO:0035556">
    <property type="term" value="P:intracellular signal transduction"/>
    <property type="evidence" value="ECO:0000318"/>
    <property type="project" value="GO_Central"/>
</dbReference>
<evidence type="ECO:0000256" key="7">
    <source>
        <dbReference type="ARBA" id="ARBA00047899"/>
    </source>
</evidence>
<gene>
    <name evidence="14 15" type="primary">LOC107789724</name>
    <name evidence="14" type="synonym">oipk</name>
</gene>
<evidence type="ECO:0000256" key="6">
    <source>
        <dbReference type="ARBA" id="ARBA00022840"/>
    </source>
</evidence>
<evidence type="ECO:0000313" key="13">
    <source>
        <dbReference type="Proteomes" id="UP000790787"/>
    </source>
</evidence>
<dbReference type="SMART" id="SM00220">
    <property type="entry name" value="S_TKc"/>
    <property type="match status" value="1"/>
</dbReference>
<dbReference type="InterPro" id="IPR050588">
    <property type="entry name" value="WNK_Ser-Thr_kinase"/>
</dbReference>